<evidence type="ECO:0000313" key="7">
    <source>
        <dbReference type="Proteomes" id="UP000295620"/>
    </source>
</evidence>
<dbReference type="GO" id="GO:0032259">
    <property type="term" value="P:methylation"/>
    <property type="evidence" value="ECO:0007669"/>
    <property type="project" value="UniProtKB-KW"/>
</dbReference>
<reference evidence="6 7" key="1">
    <citation type="submission" date="2019-03" db="EMBL/GenBank/DDBJ databases">
        <title>Genomic Encyclopedia of Archaeal and Bacterial Type Strains, Phase II (KMG-II): from individual species to whole genera.</title>
        <authorList>
            <person name="Goeker M."/>
        </authorList>
    </citation>
    <scope>NUCLEOTIDE SEQUENCE [LARGE SCALE GENOMIC DNA]</scope>
    <source>
        <strain evidence="6 7">DSM 19035</strain>
    </source>
</reference>
<feature type="domain" description="Methyltransferase type 11" evidence="5">
    <location>
        <begin position="50"/>
        <end position="146"/>
    </location>
</feature>
<sequence length="275" mass="30834">MNLIDSKINTFYTQSAEESRLKMGLGPLEFERNKDLISRHLPKPSCTIADVGGGPGHYSVWLAMLGHQVILIDPVRKHIEQAENRSRRSKSAFRCILAEARNLPIDDQSVDVVILHGPLYHLQEKSERIAVLKEARRVLKIGGVVLGFAITYSAFTLAALQNGLIHHDDVFSMCKEELSSGSHNPPEEFPGILTQAYFHRPDTLVNEFESVGFKTISLLAVEGIAWMDHKYFESWSASEKKQRLMELLRITEADSGLLALSPHIMLAAEVDYLTV</sequence>
<evidence type="ECO:0000256" key="3">
    <source>
        <dbReference type="ARBA" id="ARBA00022679"/>
    </source>
</evidence>
<dbReference type="Gene3D" id="3.40.50.150">
    <property type="entry name" value="Vaccinia Virus protein VP39"/>
    <property type="match status" value="1"/>
</dbReference>
<keyword evidence="4" id="KW-0472">Membrane</keyword>
<protein>
    <submittedName>
        <fullName evidence="6">Methyltransferase family protein</fullName>
    </submittedName>
</protein>
<dbReference type="InterPro" id="IPR013216">
    <property type="entry name" value="Methyltransf_11"/>
</dbReference>
<keyword evidence="4" id="KW-0812">Transmembrane</keyword>
<dbReference type="Pfam" id="PF08241">
    <property type="entry name" value="Methyltransf_11"/>
    <property type="match status" value="1"/>
</dbReference>
<keyword evidence="2 6" id="KW-0489">Methyltransferase</keyword>
<dbReference type="RefSeq" id="WP_133576586.1">
    <property type="nucleotide sequence ID" value="NZ_SNYC01000005.1"/>
</dbReference>
<dbReference type="GO" id="GO:0008757">
    <property type="term" value="F:S-adenosylmethionine-dependent methyltransferase activity"/>
    <property type="evidence" value="ECO:0007669"/>
    <property type="project" value="InterPro"/>
</dbReference>
<dbReference type="CDD" id="cd02440">
    <property type="entry name" value="AdoMet_MTases"/>
    <property type="match status" value="1"/>
</dbReference>
<keyword evidence="3 6" id="KW-0808">Transferase</keyword>
<evidence type="ECO:0000256" key="2">
    <source>
        <dbReference type="ARBA" id="ARBA00022603"/>
    </source>
</evidence>
<dbReference type="InterPro" id="IPR051052">
    <property type="entry name" value="Diverse_substrate_MTase"/>
</dbReference>
<keyword evidence="4" id="KW-1133">Transmembrane helix</keyword>
<dbReference type="EMBL" id="SNYC01000005">
    <property type="protein sequence ID" value="TDQ08188.1"/>
    <property type="molecule type" value="Genomic_DNA"/>
</dbReference>
<comment type="caution">
    <text evidence="6">The sequence shown here is derived from an EMBL/GenBank/DDBJ whole genome shotgun (WGS) entry which is preliminary data.</text>
</comment>
<dbReference type="PANTHER" id="PTHR44942:SF4">
    <property type="entry name" value="METHYLTRANSFERASE TYPE 11 DOMAIN-CONTAINING PROTEIN"/>
    <property type="match status" value="1"/>
</dbReference>
<dbReference type="SUPFAM" id="SSF53335">
    <property type="entry name" value="S-adenosyl-L-methionine-dependent methyltransferases"/>
    <property type="match status" value="1"/>
</dbReference>
<comment type="similarity">
    <text evidence="1">Belongs to the methyltransferase superfamily.</text>
</comment>
<dbReference type="AlphaFoldDB" id="A0A4R6ST54"/>
<proteinExistence type="inferred from homology"/>
<dbReference type="Proteomes" id="UP000295620">
    <property type="component" value="Unassembled WGS sequence"/>
</dbReference>
<dbReference type="PANTHER" id="PTHR44942">
    <property type="entry name" value="METHYLTRANSF_11 DOMAIN-CONTAINING PROTEIN"/>
    <property type="match status" value="1"/>
</dbReference>
<keyword evidence="7" id="KW-1185">Reference proteome</keyword>
<dbReference type="OrthoDB" id="9810615at2"/>
<name>A0A4R6ST54_9SPHI</name>
<organism evidence="6 7">
    <name type="scientific">Pedobacter metabolipauper</name>
    <dbReference type="NCBI Taxonomy" id="425513"/>
    <lineage>
        <taxon>Bacteria</taxon>
        <taxon>Pseudomonadati</taxon>
        <taxon>Bacteroidota</taxon>
        <taxon>Sphingobacteriia</taxon>
        <taxon>Sphingobacteriales</taxon>
        <taxon>Sphingobacteriaceae</taxon>
        <taxon>Pedobacter</taxon>
    </lineage>
</organism>
<evidence type="ECO:0000256" key="1">
    <source>
        <dbReference type="ARBA" id="ARBA00008361"/>
    </source>
</evidence>
<accession>A0A4R6ST54</accession>
<feature type="transmembrane region" description="Helical" evidence="4">
    <location>
        <begin position="138"/>
        <end position="160"/>
    </location>
</feature>
<evidence type="ECO:0000259" key="5">
    <source>
        <dbReference type="Pfam" id="PF08241"/>
    </source>
</evidence>
<evidence type="ECO:0000313" key="6">
    <source>
        <dbReference type="EMBL" id="TDQ08188.1"/>
    </source>
</evidence>
<dbReference type="InterPro" id="IPR029063">
    <property type="entry name" value="SAM-dependent_MTases_sf"/>
</dbReference>
<evidence type="ECO:0000256" key="4">
    <source>
        <dbReference type="SAM" id="Phobius"/>
    </source>
</evidence>
<gene>
    <name evidence="6" type="ORF">ATK78_2694</name>
</gene>